<organism>
    <name type="scientific">Pediculus humanus subsp. corporis</name>
    <name type="common">Body louse</name>
    <dbReference type="NCBI Taxonomy" id="121224"/>
    <lineage>
        <taxon>Eukaryota</taxon>
        <taxon>Metazoa</taxon>
        <taxon>Ecdysozoa</taxon>
        <taxon>Arthropoda</taxon>
        <taxon>Hexapoda</taxon>
        <taxon>Insecta</taxon>
        <taxon>Pterygota</taxon>
        <taxon>Neoptera</taxon>
        <taxon>Paraneoptera</taxon>
        <taxon>Psocodea</taxon>
        <taxon>Troctomorpha</taxon>
        <taxon>Phthiraptera</taxon>
        <taxon>Anoplura</taxon>
        <taxon>Pediculidae</taxon>
        <taxon>Pediculus</taxon>
    </lineage>
</organism>
<keyword evidence="4" id="KW-0963">Cytoplasm</keyword>
<dbReference type="Pfam" id="PF12018">
    <property type="entry name" value="FAP206"/>
    <property type="match status" value="1"/>
</dbReference>
<dbReference type="PANTHER" id="PTHR21442">
    <property type="entry name" value="CILIA- AND FLAGELLA-ASSOCIATED PROTEIN 206"/>
    <property type="match status" value="1"/>
</dbReference>
<protein>
    <recommendedName>
        <fullName evidence="3">Cilia- and flagella-associated protein 206</fullName>
    </recommendedName>
</protein>
<gene>
    <name evidence="11" type="primary">8235054</name>
    <name evidence="10" type="ORF">Phum_PHUM252130</name>
</gene>
<keyword evidence="6" id="KW-0969">Cilium</keyword>
<evidence type="ECO:0000313" key="12">
    <source>
        <dbReference type="Proteomes" id="UP000009046"/>
    </source>
</evidence>
<dbReference type="KEGG" id="phu:Phum_PHUM252130"/>
<dbReference type="OrthoDB" id="10251073at2759"/>
<dbReference type="RefSeq" id="XP_002426400.1">
    <property type="nucleotide sequence ID" value="XM_002426355.1"/>
</dbReference>
<dbReference type="AlphaFoldDB" id="E0VJV6"/>
<reference evidence="10" key="2">
    <citation type="submission" date="2007-04" db="EMBL/GenBank/DDBJ databases">
        <title>The genome of the human body louse.</title>
        <authorList>
            <consortium name="The Human Body Louse Genome Consortium"/>
            <person name="Kirkness E."/>
            <person name="Walenz B."/>
            <person name="Hass B."/>
            <person name="Bruggner R."/>
            <person name="Strausberg R."/>
        </authorList>
    </citation>
    <scope>NUCLEOTIDE SEQUENCE</scope>
    <source>
        <strain evidence="10">USDA</strain>
    </source>
</reference>
<evidence type="ECO:0000313" key="10">
    <source>
        <dbReference type="EMBL" id="EEB13662.1"/>
    </source>
</evidence>
<evidence type="ECO:0000256" key="2">
    <source>
        <dbReference type="ARBA" id="ARBA00010500"/>
    </source>
</evidence>
<dbReference type="GO" id="GO:0003356">
    <property type="term" value="P:regulation of cilium beat frequency"/>
    <property type="evidence" value="ECO:0007669"/>
    <property type="project" value="TreeGrafter"/>
</dbReference>
<dbReference type="CTD" id="8235054"/>
<evidence type="ECO:0000313" key="11">
    <source>
        <dbReference type="EnsemblMetazoa" id="PHUM252130-PA"/>
    </source>
</evidence>
<dbReference type="GO" id="GO:0036064">
    <property type="term" value="C:ciliary basal body"/>
    <property type="evidence" value="ECO:0007669"/>
    <property type="project" value="TreeGrafter"/>
</dbReference>
<dbReference type="InParanoid" id="E0VJV6"/>
<evidence type="ECO:0000256" key="4">
    <source>
        <dbReference type="ARBA" id="ARBA00022490"/>
    </source>
</evidence>
<evidence type="ECO:0000256" key="5">
    <source>
        <dbReference type="ARBA" id="ARBA00022794"/>
    </source>
</evidence>
<keyword evidence="5" id="KW-0970">Cilium biogenesis/degradation</keyword>
<reference evidence="10" key="1">
    <citation type="submission" date="2007-04" db="EMBL/GenBank/DDBJ databases">
        <title>Annotation of Pediculus humanus corporis strain USDA.</title>
        <authorList>
            <person name="Kirkness E."/>
            <person name="Hannick L."/>
            <person name="Hass B."/>
            <person name="Bruggner R."/>
            <person name="Lawson D."/>
            <person name="Bidwell S."/>
            <person name="Joardar V."/>
            <person name="Caler E."/>
            <person name="Walenz B."/>
            <person name="Inman J."/>
            <person name="Schobel S."/>
            <person name="Galinsky K."/>
            <person name="Amedeo P."/>
            <person name="Strausberg R."/>
        </authorList>
    </citation>
    <scope>NUCLEOTIDE SEQUENCE</scope>
    <source>
        <strain evidence="10">USDA</strain>
    </source>
</reference>
<dbReference type="FunCoup" id="E0VJV6">
    <property type="interactions" value="14"/>
</dbReference>
<evidence type="ECO:0000256" key="3">
    <source>
        <dbReference type="ARBA" id="ARBA00021602"/>
    </source>
</evidence>
<evidence type="ECO:0000256" key="6">
    <source>
        <dbReference type="ARBA" id="ARBA00023069"/>
    </source>
</evidence>
<reference evidence="11" key="3">
    <citation type="submission" date="2021-02" db="UniProtKB">
        <authorList>
            <consortium name="EnsemblMetazoa"/>
        </authorList>
    </citation>
    <scope>IDENTIFICATION</scope>
    <source>
        <strain evidence="11">USDA</strain>
    </source>
</reference>
<dbReference type="VEuPathDB" id="VectorBase:PHUM252130"/>
<evidence type="ECO:0000256" key="1">
    <source>
        <dbReference type="ARBA" id="ARBA00004430"/>
    </source>
</evidence>
<dbReference type="GO" id="GO:0030030">
    <property type="term" value="P:cell projection organization"/>
    <property type="evidence" value="ECO:0007669"/>
    <property type="project" value="UniProtKB-KW"/>
</dbReference>
<comment type="function">
    <text evidence="9">Essential for sperm motility and is involved in the regulation of the beating frequency of motile cilia on the epithelial cells of the respiratory tract. Required for the establishment of radial spokes in sperm flagella.</text>
</comment>
<sequence length="536" mass="62664">MDIIKNCKKEIDNNNNDDKAPIWIQTIKLQLFWMKKYRLKEEIKKIHHETIFKNVLPIFSDIVDESYKKIVNKIHLYRKIVIFVIMFAGLGLPTEESIIIETQAALQSIFKNSEMDNFIMLNKHSKEHQLIEFARLVTGIRLFNKDCKKGGEGIDDLPMILSQGVKATKERVARFKNDLNEKINCFVNGGFKIYDLNNLDDKIKLRHFENVENIKNGLIYLRQIEISLKDIIRDLNDSSMIIDELILKLQSYLLKIHDVVKYRVAVATVQVFPLFLQLSNVWVQMQEEIDVLSEINNNFVELSSYMEISLFSTDLNTFLPVEINDSIIQDTPEFYPGVKIYSMKNLAEDNIVLEYNGFCAWTLSHTNGFLLTGNVSIGIMEFDNRYYSFYSPEASYKWAKDPIRYIKSIFTIVRIKVDLINILNMRKDLEDYGREMLKFNEEPKRANVEVQTELHPIESNINKNHTFSEWELKKRAVKIANLTKCQTKSQQTIRLKRDFCIQITPVMDKNIQTLTDKSCNHDHFSKAFVNPSMCCN</sequence>
<dbReference type="PANTHER" id="PTHR21442:SF0">
    <property type="entry name" value="CILIA- AND FLAGELLA-ASSOCIATED PROTEIN 206"/>
    <property type="match status" value="1"/>
</dbReference>
<evidence type="ECO:0000256" key="9">
    <source>
        <dbReference type="ARBA" id="ARBA00045321"/>
    </source>
</evidence>
<dbReference type="GO" id="GO:0005930">
    <property type="term" value="C:axoneme"/>
    <property type="evidence" value="ECO:0007669"/>
    <property type="project" value="UniProtKB-SubCell"/>
</dbReference>
<accession>E0VJV6</accession>
<dbReference type="InterPro" id="IPR021897">
    <property type="entry name" value="FAP206"/>
</dbReference>
<dbReference type="EnsemblMetazoa" id="PHUM252130-RA">
    <property type="protein sequence ID" value="PHUM252130-PA"/>
    <property type="gene ID" value="PHUM252130"/>
</dbReference>
<comment type="subcellular location">
    <subcellularLocation>
        <location evidence="1">Cytoplasm</location>
        <location evidence="1">Cytoskeleton</location>
        <location evidence="1">Cilium axoneme</location>
    </subcellularLocation>
</comment>
<dbReference type="EMBL" id="DS235231">
    <property type="protein sequence ID" value="EEB13662.1"/>
    <property type="molecule type" value="Genomic_DNA"/>
</dbReference>
<dbReference type="Proteomes" id="UP000009046">
    <property type="component" value="Unassembled WGS sequence"/>
</dbReference>
<dbReference type="HOGENOM" id="CLU_030061_0_0_1"/>
<comment type="similarity">
    <text evidence="2">Belongs to the CFAP206 family.</text>
</comment>
<keyword evidence="7" id="KW-0206">Cytoskeleton</keyword>
<dbReference type="GeneID" id="8235054"/>
<keyword evidence="8" id="KW-0966">Cell projection</keyword>
<dbReference type="EMBL" id="AAZO01002923">
    <property type="status" value="NOT_ANNOTATED_CDS"/>
    <property type="molecule type" value="Genomic_DNA"/>
</dbReference>
<dbReference type="OMA" id="QLMELMC"/>
<evidence type="ECO:0000256" key="8">
    <source>
        <dbReference type="ARBA" id="ARBA00023273"/>
    </source>
</evidence>
<name>E0VJV6_PEDHC</name>
<dbReference type="eggNOG" id="ENOG502QTGJ">
    <property type="taxonomic scope" value="Eukaryota"/>
</dbReference>
<keyword evidence="12" id="KW-1185">Reference proteome</keyword>
<proteinExistence type="inferred from homology"/>
<dbReference type="STRING" id="121224.E0VJV6"/>
<evidence type="ECO:0000256" key="7">
    <source>
        <dbReference type="ARBA" id="ARBA00023212"/>
    </source>
</evidence>